<dbReference type="InterPro" id="IPR004953">
    <property type="entry name" value="EB1_C"/>
</dbReference>
<keyword evidence="7" id="KW-0206">Cytoskeleton</keyword>
<dbReference type="AlphaFoldDB" id="A0A9P8A0V8"/>
<dbReference type="InterPro" id="IPR036133">
    <property type="entry name" value="EB1_C_sf"/>
</dbReference>
<evidence type="ECO:0000256" key="1">
    <source>
        <dbReference type="ARBA" id="ARBA00004245"/>
    </source>
</evidence>
<evidence type="ECO:0000259" key="12">
    <source>
        <dbReference type="PROSITE" id="PS51230"/>
    </source>
</evidence>
<feature type="domain" description="Calponin-homology (CH)" evidence="11">
    <location>
        <begin position="2"/>
        <end position="120"/>
    </location>
</feature>
<evidence type="ECO:0000313" key="13">
    <source>
        <dbReference type="EMBL" id="KAG9322278.1"/>
    </source>
</evidence>
<dbReference type="PROSITE" id="PS50021">
    <property type="entry name" value="CH"/>
    <property type="match status" value="1"/>
</dbReference>
<sequence length="255" mass="29144">MSESRGELIAWVNELLQLNYTKVEQLGTGAAYAQIMDSIYGDLPMSRVKFATKHEYEYLGNYKVLQTCFTFRKIDKVLSTRWPMCSGMKRGRNAIPTERLMKCKMQDNLEFLQWLKKFWDRNFPGDVYDAVSRRGASNEPVSAANPNRSMTGHLSAVGNRSHRGPSPDHAVIQGLQKELQEERNTVAALEKERDFYFGKLRDIEVLIQQEVEKNPSSDSPLLKEIQSVLYSTEDGFEIPAEEAAAEAEEYPDETF</sequence>
<evidence type="ECO:0000256" key="6">
    <source>
        <dbReference type="ARBA" id="ARBA00022776"/>
    </source>
</evidence>
<dbReference type="Gene3D" id="1.10.418.10">
    <property type="entry name" value="Calponin-like domain"/>
    <property type="match status" value="1"/>
</dbReference>
<comment type="similarity">
    <text evidence="2">Belongs to the MAPRE family.</text>
</comment>
<feature type="region of interest" description="Disordered" evidence="10">
    <location>
        <begin position="137"/>
        <end position="169"/>
    </location>
</feature>
<keyword evidence="4" id="KW-0132">Cell division</keyword>
<dbReference type="SUPFAM" id="SSF47576">
    <property type="entry name" value="Calponin-homology domain, CH-domain"/>
    <property type="match status" value="1"/>
</dbReference>
<dbReference type="Gene3D" id="1.20.5.1430">
    <property type="match status" value="1"/>
</dbReference>
<feature type="domain" description="EB1 C-terminal" evidence="12">
    <location>
        <begin position="164"/>
        <end position="238"/>
    </location>
</feature>
<evidence type="ECO:0000256" key="7">
    <source>
        <dbReference type="ARBA" id="ARBA00023212"/>
    </source>
</evidence>
<protein>
    <submittedName>
        <fullName evidence="13">Uncharacterized protein</fullName>
    </submittedName>
</protein>
<dbReference type="GO" id="GO:0005874">
    <property type="term" value="C:microtubule"/>
    <property type="evidence" value="ECO:0007669"/>
    <property type="project" value="UniProtKB-KW"/>
</dbReference>
<reference evidence="13" key="1">
    <citation type="submission" date="2021-07" db="EMBL/GenBank/DDBJ databases">
        <title>Draft genome of Mortierella alpina, strain LL118, isolated from an aspen leaf litter sample.</title>
        <authorList>
            <person name="Yang S."/>
            <person name="Vinatzer B.A."/>
        </authorList>
    </citation>
    <scope>NUCLEOTIDE SEQUENCE</scope>
    <source>
        <strain evidence="13">LL118</strain>
    </source>
</reference>
<dbReference type="InterPro" id="IPR001715">
    <property type="entry name" value="CH_dom"/>
</dbReference>
<evidence type="ECO:0000256" key="5">
    <source>
        <dbReference type="ARBA" id="ARBA00022701"/>
    </source>
</evidence>
<evidence type="ECO:0000256" key="2">
    <source>
        <dbReference type="ARBA" id="ARBA00010729"/>
    </source>
</evidence>
<dbReference type="InterPro" id="IPR036872">
    <property type="entry name" value="CH_dom_sf"/>
</dbReference>
<organism evidence="13 14">
    <name type="scientific">Mortierella alpina</name>
    <name type="common">Oleaginous fungus</name>
    <name type="synonym">Mortierella renispora</name>
    <dbReference type="NCBI Taxonomy" id="64518"/>
    <lineage>
        <taxon>Eukaryota</taxon>
        <taxon>Fungi</taxon>
        <taxon>Fungi incertae sedis</taxon>
        <taxon>Mucoromycota</taxon>
        <taxon>Mortierellomycotina</taxon>
        <taxon>Mortierellomycetes</taxon>
        <taxon>Mortierellales</taxon>
        <taxon>Mortierellaceae</taxon>
        <taxon>Mortierella</taxon>
    </lineage>
</organism>
<comment type="caution">
    <text evidence="13">The sequence shown here is derived from an EMBL/GenBank/DDBJ whole genome shotgun (WGS) entry which is preliminary data.</text>
</comment>
<evidence type="ECO:0000256" key="9">
    <source>
        <dbReference type="PROSITE-ProRule" id="PRU00576"/>
    </source>
</evidence>
<keyword evidence="3" id="KW-0963">Cytoplasm</keyword>
<comment type="subcellular location">
    <subcellularLocation>
        <location evidence="1">Cytoplasm</location>
        <location evidence="1">Cytoskeleton</location>
    </subcellularLocation>
</comment>
<name>A0A9P8A0V8_MORAP</name>
<keyword evidence="5 9" id="KW-0493">Microtubule</keyword>
<dbReference type="EMBL" id="JAIFTL010000156">
    <property type="protein sequence ID" value="KAG9322278.1"/>
    <property type="molecule type" value="Genomic_DNA"/>
</dbReference>
<keyword evidence="8" id="KW-0131">Cell cycle</keyword>
<evidence type="ECO:0000256" key="8">
    <source>
        <dbReference type="ARBA" id="ARBA00023306"/>
    </source>
</evidence>
<dbReference type="GO" id="GO:0008017">
    <property type="term" value="F:microtubule binding"/>
    <property type="evidence" value="ECO:0007669"/>
    <property type="project" value="InterPro"/>
</dbReference>
<gene>
    <name evidence="13" type="ORF">KVV02_006701</name>
</gene>
<evidence type="ECO:0000256" key="3">
    <source>
        <dbReference type="ARBA" id="ARBA00022490"/>
    </source>
</evidence>
<dbReference type="FunFam" id="1.20.5.1430:FF:000005">
    <property type="entry name" value="Eb1, isoform E"/>
    <property type="match status" value="1"/>
</dbReference>
<dbReference type="PANTHER" id="PTHR10623">
    <property type="entry name" value="MICROTUBULE-ASSOCIATED PROTEIN RP/EB FAMILY MEMBER"/>
    <property type="match status" value="1"/>
</dbReference>
<evidence type="ECO:0000256" key="10">
    <source>
        <dbReference type="SAM" id="MobiDB-lite"/>
    </source>
</evidence>
<dbReference type="Pfam" id="PF03271">
    <property type="entry name" value="EB1"/>
    <property type="match status" value="1"/>
</dbReference>
<dbReference type="PROSITE" id="PS51230">
    <property type="entry name" value="EB1_C"/>
    <property type="match status" value="1"/>
</dbReference>
<dbReference type="Proteomes" id="UP000717515">
    <property type="component" value="Unassembled WGS sequence"/>
</dbReference>
<keyword evidence="6" id="KW-0498">Mitosis</keyword>
<proteinExistence type="inferred from homology"/>
<dbReference type="SUPFAM" id="SSF140612">
    <property type="entry name" value="EB1 dimerisation domain-like"/>
    <property type="match status" value="1"/>
</dbReference>
<evidence type="ECO:0000259" key="11">
    <source>
        <dbReference type="PROSITE" id="PS50021"/>
    </source>
</evidence>
<evidence type="ECO:0000313" key="14">
    <source>
        <dbReference type="Proteomes" id="UP000717515"/>
    </source>
</evidence>
<dbReference type="GO" id="GO:0051301">
    <property type="term" value="P:cell division"/>
    <property type="evidence" value="ECO:0007669"/>
    <property type="project" value="UniProtKB-KW"/>
</dbReference>
<evidence type="ECO:0000256" key="4">
    <source>
        <dbReference type="ARBA" id="ARBA00022618"/>
    </source>
</evidence>
<accession>A0A9P8A0V8</accession>
<dbReference type="InterPro" id="IPR027328">
    <property type="entry name" value="MAPRE"/>
</dbReference>